<dbReference type="InterPro" id="IPR006357">
    <property type="entry name" value="HAD-SF_hydro_IIA"/>
</dbReference>
<dbReference type="GO" id="GO:0005737">
    <property type="term" value="C:cytoplasm"/>
    <property type="evidence" value="ECO:0007669"/>
    <property type="project" value="TreeGrafter"/>
</dbReference>
<keyword evidence="2" id="KW-1185">Reference proteome</keyword>
<comment type="caution">
    <text evidence="1">The sequence shown here is derived from an EMBL/GenBank/DDBJ whole genome shotgun (WGS) entry which is preliminary data.</text>
</comment>
<dbReference type="OrthoDB" id="3400930at2"/>
<proteinExistence type="predicted"/>
<reference evidence="1 2" key="1">
    <citation type="submission" date="2018-05" db="EMBL/GenBank/DDBJ databases">
        <title>Genetic diversity of glacier-inhabiting Cryobacterium bacteria in China and description of Cryobacterium mengkeensis sp. nov. and Arthrobacter glacialis sp. nov.</title>
        <authorList>
            <person name="Liu Q."/>
            <person name="Xin Y.-H."/>
        </authorList>
    </citation>
    <scope>NUCLEOTIDE SEQUENCE [LARGE SCALE GENOMIC DNA]</scope>
    <source>
        <strain evidence="1 2">LI2</strain>
    </source>
</reference>
<accession>A0A2V5L8I6</accession>
<organism evidence="1 2">
    <name type="scientific">Arthrobacter livingstonensis</name>
    <dbReference type="NCBI Taxonomy" id="670078"/>
    <lineage>
        <taxon>Bacteria</taxon>
        <taxon>Bacillati</taxon>
        <taxon>Actinomycetota</taxon>
        <taxon>Actinomycetes</taxon>
        <taxon>Micrococcales</taxon>
        <taxon>Micrococcaceae</taxon>
        <taxon>Arthrobacter</taxon>
    </lineage>
</organism>
<dbReference type="Proteomes" id="UP000247832">
    <property type="component" value="Unassembled WGS sequence"/>
</dbReference>
<dbReference type="Pfam" id="PF13242">
    <property type="entry name" value="Hydrolase_like"/>
    <property type="match status" value="1"/>
</dbReference>
<dbReference type="Gene3D" id="3.40.50.1000">
    <property type="entry name" value="HAD superfamily/HAD-like"/>
    <property type="match status" value="2"/>
</dbReference>
<name>A0A2V5L8I6_9MICC</name>
<dbReference type="Pfam" id="PF13344">
    <property type="entry name" value="Hydrolase_6"/>
    <property type="match status" value="1"/>
</dbReference>
<dbReference type="PANTHER" id="PTHR19288">
    <property type="entry name" value="4-NITROPHENYLPHOSPHATASE-RELATED"/>
    <property type="match status" value="1"/>
</dbReference>
<sequence length="341" mass="35328">MLRETLLTGFDAVLADLDGVVYAGPSAIPGAIDALVGLAGVNVKLGYVTNNASRTPAHVAAHLRELGAPADDDQVVSSAQAGAALLAEKFPKGSKVLVVGSKALVREIELVGMKSVESAKDAPDVVIQGFEPSLVWTELAEAAFAINGGAAWIATNTDMTIPRDRGIAPGNGTLVAAVRAAVDHDPVVAGKPEAPLFHTAAKRLGASAPLVIGDRLDTDILGGNNAGMATALVLTGIDTAESALKARSAERPRFIIETLKDLYQPYPEVTETDGVFTCGSESATVENGTITLSKSQSSEINGWRAVCAAWWAAVPESDTVTEPQLTFAQKMTVNETADSGE</sequence>
<gene>
    <name evidence="1" type="ORF">CVV68_11360</name>
</gene>
<dbReference type="GO" id="GO:0016791">
    <property type="term" value="F:phosphatase activity"/>
    <property type="evidence" value="ECO:0007669"/>
    <property type="project" value="TreeGrafter"/>
</dbReference>
<evidence type="ECO:0000313" key="1">
    <source>
        <dbReference type="EMBL" id="PYI67012.1"/>
    </source>
</evidence>
<dbReference type="InterPro" id="IPR023214">
    <property type="entry name" value="HAD_sf"/>
</dbReference>
<dbReference type="AlphaFoldDB" id="A0A2V5L8I6"/>
<dbReference type="PANTHER" id="PTHR19288:SF95">
    <property type="entry name" value="D-GLYCEROL 3-PHOSPHATE PHOSPHATASE"/>
    <property type="match status" value="1"/>
</dbReference>
<evidence type="ECO:0000313" key="2">
    <source>
        <dbReference type="Proteomes" id="UP000247832"/>
    </source>
</evidence>
<dbReference type="RefSeq" id="WP_110501123.1">
    <property type="nucleotide sequence ID" value="NZ_QJVD01000011.1"/>
</dbReference>
<dbReference type="EMBL" id="QJVD01000011">
    <property type="protein sequence ID" value="PYI67012.1"/>
    <property type="molecule type" value="Genomic_DNA"/>
</dbReference>
<dbReference type="NCBIfam" id="TIGR01460">
    <property type="entry name" value="HAD-SF-IIA"/>
    <property type="match status" value="1"/>
</dbReference>
<dbReference type="SUPFAM" id="SSF56784">
    <property type="entry name" value="HAD-like"/>
    <property type="match status" value="1"/>
</dbReference>
<protein>
    <submittedName>
        <fullName evidence="1">Haloacid dehalogenase</fullName>
    </submittedName>
</protein>
<dbReference type="InterPro" id="IPR036412">
    <property type="entry name" value="HAD-like_sf"/>
</dbReference>